<dbReference type="RefSeq" id="WP_248210037.1">
    <property type="nucleotide sequence ID" value="NZ_JALNMH010000010.1"/>
</dbReference>
<name>A0ABT0GKI1_9GAMM</name>
<gene>
    <name evidence="1" type="ORF">M0G41_12835</name>
</gene>
<proteinExistence type="predicted"/>
<dbReference type="Proteomes" id="UP001431449">
    <property type="component" value="Unassembled WGS sequence"/>
</dbReference>
<organism evidence="1 2">
    <name type="scientific">Pseudomarimonas salicorniae</name>
    <dbReference type="NCBI Taxonomy" id="2933270"/>
    <lineage>
        <taxon>Bacteria</taxon>
        <taxon>Pseudomonadati</taxon>
        <taxon>Pseudomonadota</taxon>
        <taxon>Gammaproteobacteria</taxon>
        <taxon>Lysobacterales</taxon>
        <taxon>Lysobacteraceae</taxon>
        <taxon>Pseudomarimonas</taxon>
    </lineage>
</organism>
<sequence>MKDNQTARRVAIEAARLVARDEAASIDAARRKAARRLGIRDSALLPDDGMVREELSAYRGLFGGEARSDPARLQLALDAMEFMRQFQPELAEDPDLPLTQADLALRILLYSEDPDAPVQHLLSAGRRHRIRRARLLKARRDPLDVDVIEVTVEAERVEFWPLPARMRGEPLFDAALGEPLPRTRLARLRAREGLARGDD</sequence>
<keyword evidence="2" id="KW-1185">Reference proteome</keyword>
<protein>
    <submittedName>
        <fullName evidence="1">Uncharacterized protein</fullName>
    </submittedName>
</protein>
<comment type="caution">
    <text evidence="1">The sequence shown here is derived from an EMBL/GenBank/DDBJ whole genome shotgun (WGS) entry which is preliminary data.</text>
</comment>
<accession>A0ABT0GKI1</accession>
<evidence type="ECO:0000313" key="1">
    <source>
        <dbReference type="EMBL" id="MCK7594552.1"/>
    </source>
</evidence>
<evidence type="ECO:0000313" key="2">
    <source>
        <dbReference type="Proteomes" id="UP001431449"/>
    </source>
</evidence>
<reference evidence="1" key="1">
    <citation type="submission" date="2022-04" db="EMBL/GenBank/DDBJ databases">
        <title>Lysobacter sp. CAU 1642 isolated from sea sand.</title>
        <authorList>
            <person name="Kim W."/>
        </authorList>
    </citation>
    <scope>NUCLEOTIDE SEQUENCE</scope>
    <source>
        <strain evidence="1">CAU 1642</strain>
    </source>
</reference>
<dbReference type="EMBL" id="JALNMH010000010">
    <property type="protein sequence ID" value="MCK7594552.1"/>
    <property type="molecule type" value="Genomic_DNA"/>
</dbReference>